<evidence type="ECO:0000256" key="1">
    <source>
        <dbReference type="ARBA" id="ARBA00004370"/>
    </source>
</evidence>
<keyword evidence="8" id="KW-1185">Reference proteome</keyword>
<keyword evidence="2 5" id="KW-0812">Transmembrane</keyword>
<dbReference type="InterPro" id="IPR050307">
    <property type="entry name" value="Sterol_Desaturase_Related"/>
</dbReference>
<reference evidence="8" key="1">
    <citation type="submission" date="2023-07" db="EMBL/GenBank/DDBJ databases">
        <title>Study on multiphase classification of strain Alteromonas salexigens isolated from the Yellow Sea.</title>
        <authorList>
            <person name="Sun L."/>
        </authorList>
    </citation>
    <scope>NUCLEOTIDE SEQUENCE [LARGE SCALE GENOMIC DNA]</scope>
    <source>
        <strain evidence="8">ASW11-19</strain>
    </source>
</reference>
<sequence length="284" mass="33100">MTYSLAEYYSLTLFISVALLLLLESGRELRREDHAIGRRWGHTGLLYFIGLSLYQFVFPFTCLTAAYLAESQNRGLSQVEGWQWLLVLVVSILLLDFIRWYWHYLCHRVPFLWRIHRIHHTDQNLDVFTALRFHPIELVCAAALNATAIYALGIPVLIVFAYDVVAISINNFNHSNINLGDKWERRLGRFIFTPRLHAVHHDAQSQNYLMNLGGFWVCWDKLFGSFQSQSLAQAQQQQCGLKSYHAPKHSRIHWMLINPLLRPSKDEKLIEKHSKTEILRSKAP</sequence>
<evidence type="ECO:0000313" key="7">
    <source>
        <dbReference type="EMBL" id="MCU7553201.1"/>
    </source>
</evidence>
<dbReference type="InterPro" id="IPR006694">
    <property type="entry name" value="Fatty_acid_hydroxylase"/>
</dbReference>
<dbReference type="Pfam" id="PF04116">
    <property type="entry name" value="FA_hydroxylase"/>
    <property type="match status" value="1"/>
</dbReference>
<keyword evidence="4 5" id="KW-0472">Membrane</keyword>
<gene>
    <name evidence="7" type="ORF">OCL06_01160</name>
</gene>
<dbReference type="PANTHER" id="PTHR11863">
    <property type="entry name" value="STEROL DESATURASE"/>
    <property type="match status" value="1"/>
</dbReference>
<keyword evidence="3 5" id="KW-1133">Transmembrane helix</keyword>
<evidence type="ECO:0000313" key="8">
    <source>
        <dbReference type="Proteomes" id="UP001209257"/>
    </source>
</evidence>
<dbReference type="RefSeq" id="WP_262991903.1">
    <property type="nucleotide sequence ID" value="NZ_JAOTJC010000004.1"/>
</dbReference>
<feature type="transmembrane region" description="Helical" evidence="5">
    <location>
        <begin position="6"/>
        <end position="23"/>
    </location>
</feature>
<evidence type="ECO:0000256" key="3">
    <source>
        <dbReference type="ARBA" id="ARBA00022989"/>
    </source>
</evidence>
<feature type="domain" description="Fatty acid hydroxylase" evidence="6">
    <location>
        <begin position="89"/>
        <end position="225"/>
    </location>
</feature>
<feature type="transmembrane region" description="Helical" evidence="5">
    <location>
        <begin position="44"/>
        <end position="69"/>
    </location>
</feature>
<organism evidence="7 8">
    <name type="scientific">Alteromonas salexigens</name>
    <dbReference type="NCBI Taxonomy" id="2982530"/>
    <lineage>
        <taxon>Bacteria</taxon>
        <taxon>Pseudomonadati</taxon>
        <taxon>Pseudomonadota</taxon>
        <taxon>Gammaproteobacteria</taxon>
        <taxon>Alteromonadales</taxon>
        <taxon>Alteromonadaceae</taxon>
        <taxon>Alteromonas/Salinimonas group</taxon>
        <taxon>Alteromonas</taxon>
    </lineage>
</organism>
<dbReference type="EMBL" id="JAOTJC010000004">
    <property type="protein sequence ID" value="MCU7553201.1"/>
    <property type="molecule type" value="Genomic_DNA"/>
</dbReference>
<protein>
    <submittedName>
        <fullName evidence="7">Sterol desaturase family protein</fullName>
    </submittedName>
</protein>
<comment type="caution">
    <text evidence="7">The sequence shown here is derived from an EMBL/GenBank/DDBJ whole genome shotgun (WGS) entry which is preliminary data.</text>
</comment>
<accession>A0ABT2VJ25</accession>
<feature type="transmembrane region" description="Helical" evidence="5">
    <location>
        <begin position="81"/>
        <end position="102"/>
    </location>
</feature>
<proteinExistence type="predicted"/>
<comment type="subcellular location">
    <subcellularLocation>
        <location evidence="1">Membrane</location>
    </subcellularLocation>
</comment>
<evidence type="ECO:0000256" key="5">
    <source>
        <dbReference type="SAM" id="Phobius"/>
    </source>
</evidence>
<evidence type="ECO:0000256" key="2">
    <source>
        <dbReference type="ARBA" id="ARBA00022692"/>
    </source>
</evidence>
<name>A0ABT2VJ25_9ALTE</name>
<evidence type="ECO:0000256" key="4">
    <source>
        <dbReference type="ARBA" id="ARBA00023136"/>
    </source>
</evidence>
<feature type="transmembrane region" description="Helical" evidence="5">
    <location>
        <begin position="138"/>
        <end position="162"/>
    </location>
</feature>
<evidence type="ECO:0000259" key="6">
    <source>
        <dbReference type="Pfam" id="PF04116"/>
    </source>
</evidence>
<dbReference type="Proteomes" id="UP001209257">
    <property type="component" value="Unassembled WGS sequence"/>
</dbReference>